<reference evidence="2 3" key="1">
    <citation type="journal article" date="2008" name="Int. J. Syst. Evol. Microbiol.">
        <title>Leifsonia pindariensis sp. nov., isolated from the Pindari glacier of the Indian Himalayas, and emended description of the genus Leifsonia.</title>
        <authorList>
            <person name="Reddy G.S."/>
            <person name="Prabagaran S.R."/>
            <person name="Shivaji S."/>
        </authorList>
    </citation>
    <scope>NUCLEOTIDE SEQUENCE [LARGE SCALE GENOMIC DNA]</scope>
    <source>
        <strain evidence="2 3">PON 10</strain>
    </source>
</reference>
<sequence>MSALAQLHELRVRLAAKEATTESLALAAGAIAFLIAALLAWPVLGLQPVDIAGPGSLGEYVAIASAAVALAAFVGGRVLSAHHHDGAGPAVITGVDGPLVGFTTHRAPRFLDVAALALAHGVIFLLMWTGIADLLEKSFQGAEVFTIPALILSGAAAAVSAYFSYLSAAGMNAMRLSGVLLVFLVVGSLTAMLTSNDPDWWRMNLSALGITDDVSAMAFNLTLIVAGVILTTIARYATAGLIREGEAIPRGVRFVRWGLVVMGIALACVGIFHVDDFFLIHNTVATGMVVAFAVLVAGLPRFLPQLPKTFMSLGYLFLAVIVFTAVLFATGYYNLTAVELVAAVLIFSWIIVFLRTVSATSSDERRTDAAEYRARAEAAVAESAAEAAAAARAAPGGLPAS</sequence>
<feature type="transmembrane region" description="Helical" evidence="1">
    <location>
        <begin position="340"/>
        <end position="357"/>
    </location>
</feature>
<evidence type="ECO:0008006" key="4">
    <source>
        <dbReference type="Google" id="ProtNLM"/>
    </source>
</evidence>
<feature type="transmembrane region" description="Helical" evidence="1">
    <location>
        <begin position="21"/>
        <end position="40"/>
    </location>
</feature>
<keyword evidence="1" id="KW-0472">Membrane</keyword>
<proteinExistence type="predicted"/>
<dbReference type="RefSeq" id="WP_104473976.1">
    <property type="nucleotide sequence ID" value="NZ_MPZN01000002.1"/>
</dbReference>
<feature type="transmembrane region" description="Helical" evidence="1">
    <location>
        <begin position="280"/>
        <end position="303"/>
    </location>
</feature>
<dbReference type="Pfam" id="PF06197">
    <property type="entry name" value="DUF998"/>
    <property type="match status" value="1"/>
</dbReference>
<feature type="transmembrane region" description="Helical" evidence="1">
    <location>
        <begin position="176"/>
        <end position="194"/>
    </location>
</feature>
<feature type="transmembrane region" description="Helical" evidence="1">
    <location>
        <begin position="110"/>
        <end position="132"/>
    </location>
</feature>
<feature type="transmembrane region" description="Helical" evidence="1">
    <location>
        <begin position="254"/>
        <end position="274"/>
    </location>
</feature>
<dbReference type="Proteomes" id="UP000237755">
    <property type="component" value="Unassembled WGS sequence"/>
</dbReference>
<keyword evidence="3" id="KW-1185">Reference proteome</keyword>
<gene>
    <name evidence="2" type="ORF">GY24_01115</name>
</gene>
<feature type="transmembrane region" description="Helical" evidence="1">
    <location>
        <begin position="214"/>
        <end position="233"/>
    </location>
</feature>
<accession>A0ABX5B009</accession>
<comment type="caution">
    <text evidence="2">The sequence shown here is derived from an EMBL/GenBank/DDBJ whole genome shotgun (WGS) entry which is preliminary data.</text>
</comment>
<feature type="transmembrane region" description="Helical" evidence="1">
    <location>
        <begin position="144"/>
        <end position="164"/>
    </location>
</feature>
<organism evidence="2 3">
    <name type="scientific">Microterricola pindariensis</name>
    <dbReference type="NCBI Taxonomy" id="478010"/>
    <lineage>
        <taxon>Bacteria</taxon>
        <taxon>Bacillati</taxon>
        <taxon>Actinomycetota</taxon>
        <taxon>Actinomycetes</taxon>
        <taxon>Micrococcales</taxon>
        <taxon>Microbacteriaceae</taxon>
        <taxon>Microterricola</taxon>
    </lineage>
</organism>
<feature type="transmembrane region" description="Helical" evidence="1">
    <location>
        <begin position="60"/>
        <end position="79"/>
    </location>
</feature>
<evidence type="ECO:0000313" key="3">
    <source>
        <dbReference type="Proteomes" id="UP000237755"/>
    </source>
</evidence>
<evidence type="ECO:0000256" key="1">
    <source>
        <dbReference type="SAM" id="Phobius"/>
    </source>
</evidence>
<dbReference type="EMBL" id="MPZN01000002">
    <property type="protein sequence ID" value="PPL20402.1"/>
    <property type="molecule type" value="Genomic_DNA"/>
</dbReference>
<protein>
    <recommendedName>
        <fullName evidence="4">DUF998 domain-containing protein</fullName>
    </recommendedName>
</protein>
<evidence type="ECO:0000313" key="2">
    <source>
        <dbReference type="EMBL" id="PPL20402.1"/>
    </source>
</evidence>
<name>A0ABX5B009_9MICO</name>
<dbReference type="InterPro" id="IPR009339">
    <property type="entry name" value="DUF998"/>
</dbReference>
<keyword evidence="1" id="KW-1133">Transmembrane helix</keyword>
<feature type="transmembrane region" description="Helical" evidence="1">
    <location>
        <begin position="315"/>
        <end position="334"/>
    </location>
</feature>
<keyword evidence="1" id="KW-0812">Transmembrane</keyword>